<dbReference type="Gene3D" id="3.40.960.10">
    <property type="entry name" value="VSR Endonuclease"/>
    <property type="match status" value="1"/>
</dbReference>
<dbReference type="InterPro" id="IPR011335">
    <property type="entry name" value="Restrct_endonuc-II-like"/>
</dbReference>
<accession>A0ABT0MMC6</accession>
<keyword evidence="2" id="KW-0255">Endonuclease</keyword>
<keyword evidence="2" id="KW-0540">Nuclease</keyword>
<keyword evidence="2" id="KW-0378">Hydrolase</keyword>
<keyword evidence="3" id="KW-1185">Reference proteome</keyword>
<dbReference type="InterPro" id="IPR047216">
    <property type="entry name" value="Endonuclease_DUF559_bact"/>
</dbReference>
<dbReference type="Pfam" id="PF04480">
    <property type="entry name" value="DUF559"/>
    <property type="match status" value="1"/>
</dbReference>
<reference evidence="2 3" key="1">
    <citation type="submission" date="2022-05" db="EMBL/GenBank/DDBJ databases">
        <title>Luteimonas sp. SX5, whole genome shotgun sequencing project.</title>
        <authorList>
            <person name="Zhao G."/>
            <person name="Shen L."/>
        </authorList>
    </citation>
    <scope>NUCLEOTIDE SEQUENCE [LARGE SCALE GENOMIC DNA]</scope>
    <source>
        <strain evidence="2 3">SX5</strain>
    </source>
</reference>
<organism evidence="2 3">
    <name type="scientific">Luteimonas galliterrae</name>
    <dbReference type="NCBI Taxonomy" id="2940486"/>
    <lineage>
        <taxon>Bacteria</taxon>
        <taxon>Pseudomonadati</taxon>
        <taxon>Pseudomonadota</taxon>
        <taxon>Gammaproteobacteria</taxon>
        <taxon>Lysobacterales</taxon>
        <taxon>Lysobacteraceae</taxon>
        <taxon>Luteimonas</taxon>
    </lineage>
</organism>
<sequence length="115" mass="13466">MSEENLLDHAKRMRTIQTDAEALLWRHFRGKRFSGFKFRRQQPIGPYIVDFVCLRCRVVVEADGGQHSDALEYDAVRTAWLEAQGFRVLRFWNNDILQRIEAVLDSVLKALESSR</sequence>
<dbReference type="RefSeq" id="WP_249476070.1">
    <property type="nucleotide sequence ID" value="NZ_JAMBEP010000005.1"/>
</dbReference>
<dbReference type="CDD" id="cd01038">
    <property type="entry name" value="Endonuclease_DUF559"/>
    <property type="match status" value="1"/>
</dbReference>
<dbReference type="PANTHER" id="PTHR38590">
    <property type="entry name" value="BLL0828 PROTEIN"/>
    <property type="match status" value="1"/>
</dbReference>
<evidence type="ECO:0000259" key="1">
    <source>
        <dbReference type="Pfam" id="PF04480"/>
    </source>
</evidence>
<dbReference type="PANTHER" id="PTHR38590:SF1">
    <property type="entry name" value="BLL0828 PROTEIN"/>
    <property type="match status" value="1"/>
</dbReference>
<evidence type="ECO:0000313" key="2">
    <source>
        <dbReference type="EMBL" id="MCL1636041.1"/>
    </source>
</evidence>
<dbReference type="GO" id="GO:0004519">
    <property type="term" value="F:endonuclease activity"/>
    <property type="evidence" value="ECO:0007669"/>
    <property type="project" value="UniProtKB-KW"/>
</dbReference>
<gene>
    <name evidence="2" type="ORF">M2650_15560</name>
</gene>
<protein>
    <submittedName>
        <fullName evidence="2">Endonuclease domain-containing protein</fullName>
    </submittedName>
</protein>
<dbReference type="SUPFAM" id="SSF52980">
    <property type="entry name" value="Restriction endonuclease-like"/>
    <property type="match status" value="1"/>
</dbReference>
<name>A0ABT0MMC6_9GAMM</name>
<dbReference type="EMBL" id="JAMBEP010000005">
    <property type="protein sequence ID" value="MCL1636041.1"/>
    <property type="molecule type" value="Genomic_DNA"/>
</dbReference>
<proteinExistence type="predicted"/>
<comment type="caution">
    <text evidence="2">The sequence shown here is derived from an EMBL/GenBank/DDBJ whole genome shotgun (WGS) entry which is preliminary data.</text>
</comment>
<dbReference type="InterPro" id="IPR007569">
    <property type="entry name" value="DUF559"/>
</dbReference>
<evidence type="ECO:0000313" key="3">
    <source>
        <dbReference type="Proteomes" id="UP001431217"/>
    </source>
</evidence>
<feature type="domain" description="DUF559" evidence="1">
    <location>
        <begin position="6"/>
        <end position="112"/>
    </location>
</feature>
<dbReference type="Proteomes" id="UP001431217">
    <property type="component" value="Unassembled WGS sequence"/>
</dbReference>